<name>A0ABU0QA45_STRAH</name>
<keyword evidence="3" id="KW-1185">Reference proteome</keyword>
<sequence length="393" mass="42911">MSTVRARVWRFTVEKGMAGADAVQAVEIGQGSLPVSLAAVVNINALACDLRKTVDQRVRDHEISLLLSYIAGSPGTGPLGVDCLALDSSSLHIRRFVSECTGLGVMTAVSEALFDWEPGANGLRSFDVLPGKLVGTYAKKGVRPDLLYDLAAGPLAGEARGRRRDHQQMFPAGKGTQPQKTRLEKLAQWSVDHDDHAYFMSWVWLGTGGVYVDIFLPDDSPATAGLSTGWIDTPGGATPWRFRVPRPDPRRRPNLEPEEPLLNWPDDIPESSGEGPADGAGAYPEAAIRRAEPLVEAAMNRSFGREDTLGTFSGVEVRGRWIRGDAVGPARHEVLLGVLGERLPLDHRAQRRRLDSPTADRLDAFLEGRLLTIVHPVDSPRPSWNRIQSELLE</sequence>
<protein>
    <submittedName>
        <fullName evidence="2">Uncharacterized protein</fullName>
    </submittedName>
</protein>
<accession>A0ABU0QA45</accession>
<comment type="caution">
    <text evidence="2">The sequence shown here is derived from an EMBL/GenBank/DDBJ whole genome shotgun (WGS) entry which is preliminary data.</text>
</comment>
<gene>
    <name evidence="2" type="ORF">QFZ56_006204</name>
</gene>
<proteinExistence type="predicted"/>
<reference evidence="2 3" key="1">
    <citation type="submission" date="2023-07" db="EMBL/GenBank/DDBJ databases">
        <title>Comparative genomics of wheat-associated soil bacteria to identify genetic determinants of phenazine resistance.</title>
        <authorList>
            <person name="Mouncey N."/>
        </authorList>
    </citation>
    <scope>NUCLEOTIDE SEQUENCE [LARGE SCALE GENOMIC DNA]</scope>
    <source>
        <strain evidence="2 3">W4I19-2</strain>
    </source>
</reference>
<evidence type="ECO:0000313" key="2">
    <source>
        <dbReference type="EMBL" id="MDQ0687241.1"/>
    </source>
</evidence>
<evidence type="ECO:0000313" key="3">
    <source>
        <dbReference type="Proteomes" id="UP001243364"/>
    </source>
</evidence>
<dbReference type="Proteomes" id="UP001243364">
    <property type="component" value="Unassembled WGS sequence"/>
</dbReference>
<feature type="compositionally biased region" description="Basic and acidic residues" evidence="1">
    <location>
        <begin position="245"/>
        <end position="255"/>
    </location>
</feature>
<dbReference type="EMBL" id="JAUSYA010000001">
    <property type="protein sequence ID" value="MDQ0687241.1"/>
    <property type="molecule type" value="Genomic_DNA"/>
</dbReference>
<organism evidence="2 3">
    <name type="scientific">Streptomyces achromogenes</name>
    <dbReference type="NCBI Taxonomy" id="67255"/>
    <lineage>
        <taxon>Bacteria</taxon>
        <taxon>Bacillati</taxon>
        <taxon>Actinomycetota</taxon>
        <taxon>Actinomycetes</taxon>
        <taxon>Kitasatosporales</taxon>
        <taxon>Streptomycetaceae</taxon>
        <taxon>Streptomyces</taxon>
    </lineage>
</organism>
<evidence type="ECO:0000256" key="1">
    <source>
        <dbReference type="SAM" id="MobiDB-lite"/>
    </source>
</evidence>
<feature type="region of interest" description="Disordered" evidence="1">
    <location>
        <begin position="238"/>
        <end position="281"/>
    </location>
</feature>